<accession>D8UEP7</accession>
<protein>
    <submittedName>
        <fullName evidence="1">Uncharacterized protein</fullName>
    </submittedName>
</protein>
<dbReference type="Proteomes" id="UP000001058">
    <property type="component" value="Unassembled WGS sequence"/>
</dbReference>
<organism evidence="2">
    <name type="scientific">Volvox carteri f. nagariensis</name>
    <dbReference type="NCBI Taxonomy" id="3068"/>
    <lineage>
        <taxon>Eukaryota</taxon>
        <taxon>Viridiplantae</taxon>
        <taxon>Chlorophyta</taxon>
        <taxon>core chlorophytes</taxon>
        <taxon>Chlorophyceae</taxon>
        <taxon>CS clade</taxon>
        <taxon>Chlamydomonadales</taxon>
        <taxon>Volvocaceae</taxon>
        <taxon>Volvox</taxon>
    </lineage>
</organism>
<dbReference type="KEGG" id="vcn:VOLCADRAFT_121597"/>
<keyword evidence="2" id="KW-1185">Reference proteome</keyword>
<proteinExistence type="predicted"/>
<sequence length="197" mass="20201">MDRFSNTFEALLAALADAVKQLGEGSQQPWARTRVEEAKQEFVNCCDVMCFHMKQAVEIIRQEMVQQLSSSGQTHATAMDAEQVRQILDAAEVFAAQLRDPVAAAAAATAAAGATAVATAAAAAAVAAAGRSGPAGSGPYMMAPPAAQLPHPGATDPAAAAASAVQSGAVGVVGYPQPPPPQQQQYQQGMGVYNAYM</sequence>
<evidence type="ECO:0000313" key="2">
    <source>
        <dbReference type="Proteomes" id="UP000001058"/>
    </source>
</evidence>
<reference evidence="1 2" key="1">
    <citation type="journal article" date="2010" name="Science">
        <title>Genomic analysis of organismal complexity in the multicellular green alga Volvox carteri.</title>
        <authorList>
            <person name="Prochnik S.E."/>
            <person name="Umen J."/>
            <person name="Nedelcu A.M."/>
            <person name="Hallmann A."/>
            <person name="Miller S.M."/>
            <person name="Nishii I."/>
            <person name="Ferris P."/>
            <person name="Kuo A."/>
            <person name="Mitros T."/>
            <person name="Fritz-Laylin L.K."/>
            <person name="Hellsten U."/>
            <person name="Chapman J."/>
            <person name="Simakov O."/>
            <person name="Rensing S.A."/>
            <person name="Terry A."/>
            <person name="Pangilinan J."/>
            <person name="Kapitonov V."/>
            <person name="Jurka J."/>
            <person name="Salamov A."/>
            <person name="Shapiro H."/>
            <person name="Schmutz J."/>
            <person name="Grimwood J."/>
            <person name="Lindquist E."/>
            <person name="Lucas S."/>
            <person name="Grigoriev I.V."/>
            <person name="Schmitt R."/>
            <person name="Kirk D."/>
            <person name="Rokhsar D.S."/>
        </authorList>
    </citation>
    <scope>NUCLEOTIDE SEQUENCE [LARGE SCALE GENOMIC DNA]</scope>
    <source>
        <strain evidence="2">f. Nagariensis / Eve</strain>
    </source>
</reference>
<dbReference type="GeneID" id="9620641"/>
<dbReference type="OrthoDB" id="543919at2759"/>
<dbReference type="InParanoid" id="D8UEP7"/>
<dbReference type="EMBL" id="GL378390">
    <property type="protein sequence ID" value="EFJ41772.1"/>
    <property type="molecule type" value="Genomic_DNA"/>
</dbReference>
<dbReference type="AlphaFoldDB" id="D8UEP7"/>
<dbReference type="RefSeq" id="XP_002957118.1">
    <property type="nucleotide sequence ID" value="XM_002957072.1"/>
</dbReference>
<name>D8UEP7_VOLCA</name>
<gene>
    <name evidence="1" type="ORF">VOLCADRAFT_121597</name>
</gene>
<evidence type="ECO:0000313" key="1">
    <source>
        <dbReference type="EMBL" id="EFJ41772.1"/>
    </source>
</evidence>